<keyword evidence="5" id="KW-0472">Membrane</keyword>
<dbReference type="PANTHER" id="PTHR34995">
    <property type="entry name" value="DNA-DIRECTED RNA POLYMERASE SUBUNIT BETA"/>
    <property type="match status" value="1"/>
</dbReference>
<keyword evidence="7" id="KW-1185">Reference proteome</keyword>
<evidence type="ECO:0000313" key="6">
    <source>
        <dbReference type="EMBL" id="PIN22621.1"/>
    </source>
</evidence>
<keyword evidence="5" id="KW-0812">Transmembrane</keyword>
<evidence type="ECO:0000313" key="7">
    <source>
        <dbReference type="Proteomes" id="UP000231279"/>
    </source>
</evidence>
<dbReference type="EC" id="2.7.7.6" evidence="6"/>
<accession>A0A2G9HYM5</accession>
<evidence type="ECO:0000256" key="4">
    <source>
        <dbReference type="ARBA" id="ARBA00023163"/>
    </source>
</evidence>
<proteinExistence type="predicted"/>
<dbReference type="Proteomes" id="UP000231279">
    <property type="component" value="Unassembled WGS sequence"/>
</dbReference>
<dbReference type="GO" id="GO:0003899">
    <property type="term" value="F:DNA-directed RNA polymerase activity"/>
    <property type="evidence" value="ECO:0007669"/>
    <property type="project" value="UniProtKB-EC"/>
</dbReference>
<evidence type="ECO:0000256" key="1">
    <source>
        <dbReference type="ARBA" id="ARBA00022478"/>
    </source>
</evidence>
<feature type="transmembrane region" description="Helical" evidence="5">
    <location>
        <begin position="20"/>
        <end position="41"/>
    </location>
</feature>
<dbReference type="AlphaFoldDB" id="A0A2G9HYM5"/>
<dbReference type="GO" id="GO:0000428">
    <property type="term" value="C:DNA-directed RNA polymerase complex"/>
    <property type="evidence" value="ECO:0007669"/>
    <property type="project" value="UniProtKB-KW"/>
</dbReference>
<evidence type="ECO:0000256" key="2">
    <source>
        <dbReference type="ARBA" id="ARBA00022679"/>
    </source>
</evidence>
<dbReference type="PANTHER" id="PTHR34995:SF1">
    <property type="entry name" value="DNA-DIRECTED RNA POLYMERASE SUBUNIT BETA"/>
    <property type="match status" value="1"/>
</dbReference>
<comment type="caution">
    <text evidence="6">The sequence shown here is derived from an EMBL/GenBank/DDBJ whole genome shotgun (WGS) entry which is preliminary data.</text>
</comment>
<reference evidence="7" key="1">
    <citation type="journal article" date="2018" name="Gigascience">
        <title>Genome assembly of the Pink Ipe (Handroanthus impetiginosus, Bignoniaceae), a highly valued, ecologically keystone Neotropical timber forest tree.</title>
        <authorList>
            <person name="Silva-Junior O.B."/>
            <person name="Grattapaglia D."/>
            <person name="Novaes E."/>
            <person name="Collevatti R.G."/>
        </authorList>
    </citation>
    <scope>NUCLEOTIDE SEQUENCE [LARGE SCALE GENOMIC DNA]</scope>
    <source>
        <strain evidence="7">cv. UFG-1</strain>
    </source>
</reference>
<keyword evidence="1 6" id="KW-0240">DNA-directed RNA polymerase</keyword>
<keyword evidence="2 6" id="KW-0808">Transferase</keyword>
<keyword evidence="4" id="KW-0804">Transcription</keyword>
<keyword evidence="5" id="KW-1133">Transmembrane helix</keyword>
<dbReference type="OrthoDB" id="498011at2759"/>
<dbReference type="InterPro" id="IPR050254">
    <property type="entry name" value="RNA_pol_beta''_euk"/>
</dbReference>
<dbReference type="EMBL" id="NKXS01000722">
    <property type="protein sequence ID" value="PIN22621.1"/>
    <property type="molecule type" value="Genomic_DNA"/>
</dbReference>
<evidence type="ECO:0000256" key="3">
    <source>
        <dbReference type="ARBA" id="ARBA00022695"/>
    </source>
</evidence>
<organism evidence="6 7">
    <name type="scientific">Handroanthus impetiginosus</name>
    <dbReference type="NCBI Taxonomy" id="429701"/>
    <lineage>
        <taxon>Eukaryota</taxon>
        <taxon>Viridiplantae</taxon>
        <taxon>Streptophyta</taxon>
        <taxon>Embryophyta</taxon>
        <taxon>Tracheophyta</taxon>
        <taxon>Spermatophyta</taxon>
        <taxon>Magnoliopsida</taxon>
        <taxon>eudicotyledons</taxon>
        <taxon>Gunneridae</taxon>
        <taxon>Pentapetalae</taxon>
        <taxon>asterids</taxon>
        <taxon>lamiids</taxon>
        <taxon>Lamiales</taxon>
        <taxon>Bignoniaceae</taxon>
        <taxon>Crescentiina</taxon>
        <taxon>Tabebuia alliance</taxon>
        <taxon>Handroanthus</taxon>
    </lineage>
</organism>
<evidence type="ECO:0000256" key="5">
    <source>
        <dbReference type="SAM" id="Phobius"/>
    </source>
</evidence>
<sequence>MNLEKSVEGWNERITRILGMPWAFLFGVELTIVQSLIFLVNKIQKSPGACRFIIVYCWDQHI</sequence>
<gene>
    <name evidence="6" type="ORF">CDL12_04659</name>
</gene>
<keyword evidence="3 6" id="KW-0548">Nucleotidyltransferase</keyword>
<protein>
    <submittedName>
        <fullName evidence="6">DNA-directed RNA polymerase</fullName>
        <ecNumber evidence="6">2.7.7.6</ecNumber>
    </submittedName>
</protein>
<name>A0A2G9HYM5_9LAMI</name>